<protein>
    <submittedName>
        <fullName evidence="3">Uncharacterized protein</fullName>
    </submittedName>
</protein>
<evidence type="ECO:0000313" key="3">
    <source>
        <dbReference type="EMBL" id="MCF2526439.1"/>
    </source>
</evidence>
<keyword evidence="2" id="KW-0472">Membrane</keyword>
<name>A0AA41U1T6_9ACTN</name>
<accession>A0AA41U1T6</accession>
<sequence>MRRVRDLIRRVPVGPVAIALVMVGVLVLVNLYGSKGAQDRAAPSQPVGIPPQLPAEEHPVPSTPAATEPPAATPPSGVETSMPAPGAPRGNPVPSTPRPTAAATAGAAPPAAPLPTATTKKDAGAQGVQGESTGGQGGSGSSGRFKVVEVVLSSDHGPGSYVRCNDREEVVLAATIKVDGGEGDIVYQWFFEQTKSWPPDQLHFTGTGKRQQSLTIPYKIPLKYSGYRIKGTVQLRILQPAVNAQTQKITIDVICA</sequence>
<evidence type="ECO:0000256" key="2">
    <source>
        <dbReference type="SAM" id="Phobius"/>
    </source>
</evidence>
<evidence type="ECO:0000256" key="1">
    <source>
        <dbReference type="SAM" id="MobiDB-lite"/>
    </source>
</evidence>
<dbReference type="Proteomes" id="UP001165378">
    <property type="component" value="Unassembled WGS sequence"/>
</dbReference>
<feature type="compositionally biased region" description="Gly residues" evidence="1">
    <location>
        <begin position="132"/>
        <end position="141"/>
    </location>
</feature>
<keyword evidence="2" id="KW-1133">Transmembrane helix</keyword>
<keyword evidence="4" id="KW-1185">Reference proteome</keyword>
<gene>
    <name evidence="3" type="ORF">LZ495_04275</name>
</gene>
<comment type="caution">
    <text evidence="3">The sequence shown here is derived from an EMBL/GenBank/DDBJ whole genome shotgun (WGS) entry which is preliminary data.</text>
</comment>
<evidence type="ECO:0000313" key="4">
    <source>
        <dbReference type="Proteomes" id="UP001165378"/>
    </source>
</evidence>
<proteinExistence type="predicted"/>
<organism evidence="3 4">
    <name type="scientific">Yinghuangia soli</name>
    <dbReference type="NCBI Taxonomy" id="2908204"/>
    <lineage>
        <taxon>Bacteria</taxon>
        <taxon>Bacillati</taxon>
        <taxon>Actinomycetota</taxon>
        <taxon>Actinomycetes</taxon>
        <taxon>Kitasatosporales</taxon>
        <taxon>Streptomycetaceae</taxon>
        <taxon>Yinghuangia</taxon>
    </lineage>
</organism>
<keyword evidence="2" id="KW-0812">Transmembrane</keyword>
<feature type="region of interest" description="Disordered" evidence="1">
    <location>
        <begin position="37"/>
        <end position="143"/>
    </location>
</feature>
<feature type="transmembrane region" description="Helical" evidence="2">
    <location>
        <begin position="12"/>
        <end position="33"/>
    </location>
</feature>
<dbReference type="AlphaFoldDB" id="A0AA41U1T6"/>
<reference evidence="3" key="1">
    <citation type="submission" date="2022-01" db="EMBL/GenBank/DDBJ databases">
        <title>Genome-Based Taxonomic Classification of the Phylum Actinobacteria.</title>
        <authorList>
            <person name="Gao Y."/>
        </authorList>
    </citation>
    <scope>NUCLEOTIDE SEQUENCE</scope>
    <source>
        <strain evidence="3">KLBMP 8922</strain>
    </source>
</reference>
<dbReference type="RefSeq" id="WP_235050527.1">
    <property type="nucleotide sequence ID" value="NZ_JAKFHA010000002.1"/>
</dbReference>
<feature type="compositionally biased region" description="Low complexity" evidence="1">
    <location>
        <begin position="98"/>
        <end position="118"/>
    </location>
</feature>
<dbReference type="EMBL" id="JAKFHA010000002">
    <property type="protein sequence ID" value="MCF2526439.1"/>
    <property type="molecule type" value="Genomic_DNA"/>
</dbReference>